<dbReference type="AlphaFoldDB" id="A0A843UV28"/>
<reference evidence="2" key="1">
    <citation type="submission" date="2017-07" db="EMBL/GenBank/DDBJ databases">
        <title>Taro Niue Genome Assembly and Annotation.</title>
        <authorList>
            <person name="Atibalentja N."/>
            <person name="Keating K."/>
            <person name="Fields C.J."/>
        </authorList>
    </citation>
    <scope>NUCLEOTIDE SEQUENCE</scope>
    <source>
        <strain evidence="2">Niue_2</strain>
        <tissue evidence="2">Leaf</tissue>
    </source>
</reference>
<evidence type="ECO:0000313" key="2">
    <source>
        <dbReference type="EMBL" id="MQL85514.1"/>
    </source>
</evidence>
<dbReference type="Pfam" id="PF03357">
    <property type="entry name" value="Snf7"/>
    <property type="match status" value="1"/>
</dbReference>
<dbReference type="GO" id="GO:0005771">
    <property type="term" value="C:multivesicular body"/>
    <property type="evidence" value="ECO:0007669"/>
    <property type="project" value="TreeGrafter"/>
</dbReference>
<dbReference type="PANTHER" id="PTHR22761:SF56">
    <property type="entry name" value="OS11G0123500 PROTEIN"/>
    <property type="match status" value="1"/>
</dbReference>
<dbReference type="OrthoDB" id="5592979at2759"/>
<comment type="caution">
    <text evidence="2">The sequence shown here is derived from an EMBL/GenBank/DDBJ whole genome shotgun (WGS) entry which is preliminary data.</text>
</comment>
<dbReference type="Gene3D" id="1.10.287.1060">
    <property type="entry name" value="ESAT-6-like"/>
    <property type="match status" value="1"/>
</dbReference>
<name>A0A843UV28_COLES</name>
<evidence type="ECO:0000313" key="3">
    <source>
        <dbReference type="Proteomes" id="UP000652761"/>
    </source>
</evidence>
<feature type="region of interest" description="Disordered" evidence="1">
    <location>
        <begin position="171"/>
        <end position="208"/>
    </location>
</feature>
<sequence>MWKKLVSRKPKKTPQSAISTLEKLHEKVNSCSQTLDMLEKKEGVLQKKVAREVDKAKDLTKSKNKAAAIQCLKKKKLYETQIEQLGNFQLRVHDQIIMLETASATTETVNALRTGASAVKSIQQSLSIDDIDKTMEQVNEHAENMKQIQEALAAPAYAVADFDEDELEAELEEMEELEEQLLRPPQATQTPTPSTEPLPKRATSRPAAEVDELATLQAQMAI</sequence>
<protein>
    <submittedName>
        <fullName evidence="2">Uncharacterized protein</fullName>
    </submittedName>
</protein>
<keyword evidence="3" id="KW-1185">Reference proteome</keyword>
<dbReference type="PANTHER" id="PTHR22761">
    <property type="entry name" value="CHARGED MULTIVESICULAR BODY PROTEIN"/>
    <property type="match status" value="1"/>
</dbReference>
<evidence type="ECO:0000256" key="1">
    <source>
        <dbReference type="SAM" id="MobiDB-lite"/>
    </source>
</evidence>
<dbReference type="GO" id="GO:0000815">
    <property type="term" value="C:ESCRT III complex"/>
    <property type="evidence" value="ECO:0007669"/>
    <property type="project" value="TreeGrafter"/>
</dbReference>
<dbReference type="GO" id="GO:0032511">
    <property type="term" value="P:late endosome to vacuole transport via multivesicular body sorting pathway"/>
    <property type="evidence" value="ECO:0007669"/>
    <property type="project" value="TreeGrafter"/>
</dbReference>
<feature type="compositionally biased region" description="Low complexity" evidence="1">
    <location>
        <begin position="182"/>
        <end position="197"/>
    </location>
</feature>
<organism evidence="2 3">
    <name type="scientific">Colocasia esculenta</name>
    <name type="common">Wild taro</name>
    <name type="synonym">Arum esculentum</name>
    <dbReference type="NCBI Taxonomy" id="4460"/>
    <lineage>
        <taxon>Eukaryota</taxon>
        <taxon>Viridiplantae</taxon>
        <taxon>Streptophyta</taxon>
        <taxon>Embryophyta</taxon>
        <taxon>Tracheophyta</taxon>
        <taxon>Spermatophyta</taxon>
        <taxon>Magnoliopsida</taxon>
        <taxon>Liliopsida</taxon>
        <taxon>Araceae</taxon>
        <taxon>Aroideae</taxon>
        <taxon>Colocasieae</taxon>
        <taxon>Colocasia</taxon>
    </lineage>
</organism>
<dbReference type="InterPro" id="IPR005024">
    <property type="entry name" value="Snf7_fam"/>
</dbReference>
<dbReference type="GO" id="GO:0006900">
    <property type="term" value="P:vesicle budding from membrane"/>
    <property type="evidence" value="ECO:0007669"/>
    <property type="project" value="TreeGrafter"/>
</dbReference>
<proteinExistence type="predicted"/>
<gene>
    <name evidence="2" type="ORF">Taro_018034</name>
</gene>
<dbReference type="GO" id="GO:0009898">
    <property type="term" value="C:cytoplasmic side of plasma membrane"/>
    <property type="evidence" value="ECO:0007669"/>
    <property type="project" value="TreeGrafter"/>
</dbReference>
<dbReference type="EMBL" id="NMUH01000833">
    <property type="protein sequence ID" value="MQL85514.1"/>
    <property type="molecule type" value="Genomic_DNA"/>
</dbReference>
<dbReference type="Gene3D" id="6.10.250.1710">
    <property type="match status" value="1"/>
</dbReference>
<accession>A0A843UV28</accession>
<dbReference type="Proteomes" id="UP000652761">
    <property type="component" value="Unassembled WGS sequence"/>
</dbReference>